<feature type="domain" description="Phosphoribosyltransferase" evidence="1">
    <location>
        <begin position="436"/>
        <end position="633"/>
    </location>
</feature>
<dbReference type="Pfam" id="PF13207">
    <property type="entry name" value="AAA_17"/>
    <property type="match status" value="1"/>
</dbReference>
<keyword evidence="3" id="KW-1185">Reference proteome</keyword>
<dbReference type="InterPro" id="IPR036412">
    <property type="entry name" value="HAD-like_sf"/>
</dbReference>
<evidence type="ECO:0000259" key="1">
    <source>
        <dbReference type="Pfam" id="PF14681"/>
    </source>
</evidence>
<dbReference type="PANTHER" id="PTHR43344:SF20">
    <property type="entry name" value="URACIL PHOSPHORIBOSYLTRANSFERASE"/>
    <property type="match status" value="1"/>
</dbReference>
<sequence>MESLEISKSPQGKPVVIGIYGLPGSGKSFLLKQLKEKADLSERFTFYEGSKMIDSVVSGGLEAFQKLEDLEKTQARRRAIEAIRRECIKNGRAAIVTGHFSFWNEGDTAGETICTESDLRTYTHIIYLDVPAPEIFSRRLNDSERKRPNMSIPHLMGWQDAEKSQLRHLCYHHQILFLLMKPHLTEERLLALLLDFHSHTEPYNLSQAEKRLDKVISSNCGQLESMIVLDADRTLTAQDTGDTFWRKALSSGQLDIGESPLKPLFSSPLQYSYTAFRQATLLYEETMDDAEFENLCQQVASATDMHPEFVALLRLISKHPHLGAVVLTCGLRRVWDIVLERNNLSQKIQAIGGCRLMDGFVMTPTLKRDLVGRLQTHHALFVCAFGDSPLDLPMLIKADRAVVVVGEEGMRIIQITQRHFIDSLIWPRSLEVLHATNKKAAKILMTRMRDAQISGPCLRKAHKQTGSYLATEYLSEVIGVQEYSIQHVQGHKTDGYRLFYEHETIIVALMRGGEPMAFGVNDIFPTAMFLHANKPEDIKEDHIKQAMNLVLVDSVVNTGKTISQFIRHIRNLNSTVRIAIVTGVVQAEAIDILNHELAPYGSYEKISMIALRLSNNKYQGIGTTDTGNRLFNTIHLQ</sequence>
<reference evidence="2 3" key="1">
    <citation type="submission" date="2019-06" db="EMBL/GenBank/DDBJ databases">
        <title>Wine fermentation using esterase from Monascus purpureus.</title>
        <authorList>
            <person name="Geng C."/>
            <person name="Zhang Y."/>
        </authorList>
    </citation>
    <scope>NUCLEOTIDE SEQUENCE [LARGE SCALE GENOMIC DNA]</scope>
    <source>
        <strain evidence="2">HQ1</strain>
    </source>
</reference>
<organism evidence="2 3">
    <name type="scientific">Monascus purpureus</name>
    <name type="common">Red mold</name>
    <name type="synonym">Monascus anka</name>
    <dbReference type="NCBI Taxonomy" id="5098"/>
    <lineage>
        <taxon>Eukaryota</taxon>
        <taxon>Fungi</taxon>
        <taxon>Dikarya</taxon>
        <taxon>Ascomycota</taxon>
        <taxon>Pezizomycotina</taxon>
        <taxon>Eurotiomycetes</taxon>
        <taxon>Eurotiomycetidae</taxon>
        <taxon>Eurotiales</taxon>
        <taxon>Aspergillaceae</taxon>
        <taxon>Monascus</taxon>
    </lineage>
</organism>
<dbReference type="GO" id="GO:0005737">
    <property type="term" value="C:cytoplasm"/>
    <property type="evidence" value="ECO:0007669"/>
    <property type="project" value="TreeGrafter"/>
</dbReference>
<dbReference type="GO" id="GO:0000287">
    <property type="term" value="F:magnesium ion binding"/>
    <property type="evidence" value="ECO:0007669"/>
    <property type="project" value="TreeGrafter"/>
</dbReference>
<dbReference type="GO" id="GO:0036424">
    <property type="term" value="F:L-phosphoserine phosphatase activity"/>
    <property type="evidence" value="ECO:0007669"/>
    <property type="project" value="TreeGrafter"/>
</dbReference>
<protein>
    <recommendedName>
        <fullName evidence="1">Phosphoribosyltransferase domain-containing protein</fullName>
    </recommendedName>
</protein>
<evidence type="ECO:0000313" key="3">
    <source>
        <dbReference type="Proteomes" id="UP000319663"/>
    </source>
</evidence>
<dbReference type="Proteomes" id="UP000319663">
    <property type="component" value="Unassembled WGS sequence"/>
</dbReference>
<dbReference type="CDD" id="cd06223">
    <property type="entry name" value="PRTases_typeI"/>
    <property type="match status" value="1"/>
</dbReference>
<dbReference type="InterPro" id="IPR000836">
    <property type="entry name" value="PRTase_dom"/>
</dbReference>
<dbReference type="PANTHER" id="PTHR43344">
    <property type="entry name" value="PHOSPHOSERINE PHOSPHATASE"/>
    <property type="match status" value="1"/>
</dbReference>
<dbReference type="InterPro" id="IPR023214">
    <property type="entry name" value="HAD_sf"/>
</dbReference>
<dbReference type="Pfam" id="PF12710">
    <property type="entry name" value="HAD"/>
    <property type="match status" value="1"/>
</dbReference>
<dbReference type="SUPFAM" id="SSF53271">
    <property type="entry name" value="PRTase-like"/>
    <property type="match status" value="1"/>
</dbReference>
<dbReference type="Gene3D" id="3.40.50.1000">
    <property type="entry name" value="HAD superfamily/HAD-like"/>
    <property type="match status" value="1"/>
</dbReference>
<dbReference type="SUPFAM" id="SSF56784">
    <property type="entry name" value="HAD-like"/>
    <property type="match status" value="1"/>
</dbReference>
<dbReference type="Gene3D" id="3.40.50.2020">
    <property type="match status" value="1"/>
</dbReference>
<dbReference type="InterPro" id="IPR027417">
    <property type="entry name" value="P-loop_NTPase"/>
</dbReference>
<dbReference type="InterPro" id="IPR029057">
    <property type="entry name" value="PRTase-like"/>
</dbReference>
<dbReference type="SUPFAM" id="SSF52540">
    <property type="entry name" value="P-loop containing nucleoside triphosphate hydrolases"/>
    <property type="match status" value="1"/>
</dbReference>
<dbReference type="GO" id="GO:0006564">
    <property type="term" value="P:L-serine biosynthetic process"/>
    <property type="evidence" value="ECO:0007669"/>
    <property type="project" value="TreeGrafter"/>
</dbReference>
<dbReference type="STRING" id="5098.A0A507QKN2"/>
<dbReference type="InterPro" id="IPR050582">
    <property type="entry name" value="HAD-like_SerB"/>
</dbReference>
<comment type="caution">
    <text evidence="2">The sequence shown here is derived from an EMBL/GenBank/DDBJ whole genome shotgun (WGS) entry which is preliminary data.</text>
</comment>
<proteinExistence type="predicted"/>
<name>A0A507QKN2_MONPU</name>
<dbReference type="Gene3D" id="3.40.50.300">
    <property type="entry name" value="P-loop containing nucleotide triphosphate hydrolases"/>
    <property type="match status" value="1"/>
</dbReference>
<accession>A0A507QKN2</accession>
<dbReference type="Pfam" id="PF14681">
    <property type="entry name" value="UPRTase"/>
    <property type="match status" value="1"/>
</dbReference>
<evidence type="ECO:0000313" key="2">
    <source>
        <dbReference type="EMBL" id="TQB67507.1"/>
    </source>
</evidence>
<gene>
    <name evidence="2" type="ORF">MPDQ_005417</name>
</gene>
<dbReference type="EMBL" id="VIFY01000382">
    <property type="protein sequence ID" value="TQB67507.1"/>
    <property type="molecule type" value="Genomic_DNA"/>
</dbReference>
<dbReference type="AlphaFoldDB" id="A0A507QKN2"/>